<dbReference type="Proteomes" id="UP000695022">
    <property type="component" value="Unplaced"/>
</dbReference>
<keyword evidence="1" id="KW-1133">Transmembrane helix</keyword>
<dbReference type="InterPro" id="IPR001507">
    <property type="entry name" value="ZP_dom"/>
</dbReference>
<keyword evidence="1" id="KW-0472">Membrane</keyword>
<dbReference type="RefSeq" id="XP_014667282.1">
    <property type="nucleotide sequence ID" value="XM_014811796.1"/>
</dbReference>
<dbReference type="PANTHER" id="PTHR46560">
    <property type="entry name" value="CYPHER, ISOFORM B"/>
    <property type="match status" value="1"/>
</dbReference>
<protein>
    <submittedName>
        <fullName evidence="4">Uncharacterized protein LOC106808889</fullName>
    </submittedName>
</protein>
<organism evidence="3 4">
    <name type="scientific">Priapulus caudatus</name>
    <name type="common">Priapulid worm</name>
    <dbReference type="NCBI Taxonomy" id="37621"/>
    <lineage>
        <taxon>Eukaryota</taxon>
        <taxon>Metazoa</taxon>
        <taxon>Ecdysozoa</taxon>
        <taxon>Scalidophora</taxon>
        <taxon>Priapulida</taxon>
        <taxon>Priapulimorpha</taxon>
        <taxon>Priapulimorphida</taxon>
        <taxon>Priapulidae</taxon>
        <taxon>Priapulus</taxon>
    </lineage>
</organism>
<proteinExistence type="predicted"/>
<dbReference type="PROSITE" id="PS51034">
    <property type="entry name" value="ZP_2"/>
    <property type="match status" value="1"/>
</dbReference>
<keyword evidence="1" id="KW-0812">Transmembrane</keyword>
<dbReference type="PANTHER" id="PTHR46560:SF5">
    <property type="entry name" value="CYPHER, ISOFORM B"/>
    <property type="match status" value="1"/>
</dbReference>
<dbReference type="InterPro" id="IPR055355">
    <property type="entry name" value="ZP-C"/>
</dbReference>
<reference evidence="4" key="1">
    <citation type="submission" date="2025-08" db="UniProtKB">
        <authorList>
            <consortium name="RefSeq"/>
        </authorList>
    </citation>
    <scope>IDENTIFICATION</scope>
</reference>
<keyword evidence="3" id="KW-1185">Reference proteome</keyword>
<dbReference type="Pfam" id="PF00100">
    <property type="entry name" value="Zona_pellucida"/>
    <property type="match status" value="1"/>
</dbReference>
<evidence type="ECO:0000259" key="2">
    <source>
        <dbReference type="PROSITE" id="PS51034"/>
    </source>
</evidence>
<evidence type="ECO:0000313" key="3">
    <source>
        <dbReference type="Proteomes" id="UP000695022"/>
    </source>
</evidence>
<gene>
    <name evidence="4" type="primary">LOC106808889</name>
</gene>
<sequence length="174" mass="19537">MDMSYIDLLDSNGCPTHRKIIGKQQHSKEMVAGDTLVYAHFKAFKFPDVGNVFFECQCRLCMENCFQPQCGSRKKREAVDASNEPKMLGETRIFQSLNIRLPEDGEESEFEARFAQATVPDNGVCVSKTGFAIGMAFLVVVVIVGAAIAVLYFKDRRELVEVFHHNLAFYGNKA</sequence>
<dbReference type="GeneID" id="106808889"/>
<feature type="domain" description="ZP" evidence="2">
    <location>
        <begin position="1"/>
        <end position="77"/>
    </location>
</feature>
<accession>A0ABM1E511</accession>
<evidence type="ECO:0000256" key="1">
    <source>
        <dbReference type="SAM" id="Phobius"/>
    </source>
</evidence>
<evidence type="ECO:0000313" key="4">
    <source>
        <dbReference type="RefSeq" id="XP_014667282.1"/>
    </source>
</evidence>
<feature type="transmembrane region" description="Helical" evidence="1">
    <location>
        <begin position="131"/>
        <end position="153"/>
    </location>
</feature>
<name>A0ABM1E511_PRICU</name>